<keyword evidence="2 5" id="KW-0808">Transferase</keyword>
<feature type="domain" description="Methyltransferase type 11" evidence="4">
    <location>
        <begin position="158"/>
        <end position="208"/>
    </location>
</feature>
<dbReference type="GO" id="GO:0032259">
    <property type="term" value="P:methylation"/>
    <property type="evidence" value="ECO:0007669"/>
    <property type="project" value="UniProtKB-KW"/>
</dbReference>
<dbReference type="EMBL" id="KB007974">
    <property type="protein sequence ID" value="ELR17109.1"/>
    <property type="molecule type" value="Genomic_DNA"/>
</dbReference>
<dbReference type="Proteomes" id="UP000011083">
    <property type="component" value="Unassembled WGS sequence"/>
</dbReference>
<dbReference type="InterPro" id="IPR050602">
    <property type="entry name" value="Malonyl-ACP_OMT"/>
</dbReference>
<dbReference type="KEGG" id="acan:ACA1_057440"/>
<dbReference type="GO" id="GO:0008757">
    <property type="term" value="F:S-adenosylmethionine-dependent methyltransferase activity"/>
    <property type="evidence" value="ECO:0007669"/>
    <property type="project" value="InterPro"/>
</dbReference>
<dbReference type="GeneID" id="14918453"/>
<keyword evidence="1 5" id="KW-0489">Methyltransferase</keyword>
<dbReference type="Pfam" id="PF08241">
    <property type="entry name" value="Methyltransf_11"/>
    <property type="match status" value="1"/>
</dbReference>
<protein>
    <submittedName>
        <fullName evidence="5">Methyltransferase domain containing protein</fullName>
    </submittedName>
</protein>
<evidence type="ECO:0000256" key="1">
    <source>
        <dbReference type="ARBA" id="ARBA00022603"/>
    </source>
</evidence>
<feature type="compositionally biased region" description="Low complexity" evidence="3">
    <location>
        <begin position="364"/>
        <end position="373"/>
    </location>
</feature>
<proteinExistence type="predicted"/>
<dbReference type="RefSeq" id="XP_004339122.1">
    <property type="nucleotide sequence ID" value="XM_004339074.1"/>
</dbReference>
<evidence type="ECO:0000256" key="3">
    <source>
        <dbReference type="SAM" id="MobiDB-lite"/>
    </source>
</evidence>
<evidence type="ECO:0000256" key="2">
    <source>
        <dbReference type="ARBA" id="ARBA00022679"/>
    </source>
</evidence>
<dbReference type="STRING" id="1257118.L8GV98"/>
<dbReference type="SUPFAM" id="SSF53335">
    <property type="entry name" value="S-adenosyl-L-methionine-dependent methyltransferases"/>
    <property type="match status" value="1"/>
</dbReference>
<gene>
    <name evidence="5" type="ORF">ACA1_057440</name>
</gene>
<dbReference type="CDD" id="cd02440">
    <property type="entry name" value="AdoMet_MTases"/>
    <property type="match status" value="1"/>
</dbReference>
<evidence type="ECO:0000313" key="6">
    <source>
        <dbReference type="Proteomes" id="UP000011083"/>
    </source>
</evidence>
<keyword evidence="6" id="KW-1185">Reference proteome</keyword>
<evidence type="ECO:0000313" key="5">
    <source>
        <dbReference type="EMBL" id="ELR17109.1"/>
    </source>
</evidence>
<dbReference type="GO" id="GO:0032981">
    <property type="term" value="P:mitochondrial respiratory chain complex I assembly"/>
    <property type="evidence" value="ECO:0007669"/>
    <property type="project" value="TreeGrafter"/>
</dbReference>
<organism evidence="5 6">
    <name type="scientific">Acanthamoeba castellanii (strain ATCC 30010 / Neff)</name>
    <dbReference type="NCBI Taxonomy" id="1257118"/>
    <lineage>
        <taxon>Eukaryota</taxon>
        <taxon>Amoebozoa</taxon>
        <taxon>Discosea</taxon>
        <taxon>Longamoebia</taxon>
        <taxon>Centramoebida</taxon>
        <taxon>Acanthamoebidae</taxon>
        <taxon>Acanthamoeba</taxon>
    </lineage>
</organism>
<dbReference type="VEuPathDB" id="AmoebaDB:ACA1_057440"/>
<accession>L8GV98</accession>
<evidence type="ECO:0000259" key="4">
    <source>
        <dbReference type="Pfam" id="PF08241"/>
    </source>
</evidence>
<dbReference type="Gene3D" id="3.40.50.150">
    <property type="entry name" value="Vaccinia Virus protein VP39"/>
    <property type="match status" value="1"/>
</dbReference>
<feature type="compositionally biased region" description="Gly residues" evidence="3">
    <location>
        <begin position="374"/>
        <end position="386"/>
    </location>
</feature>
<reference evidence="5 6" key="1">
    <citation type="journal article" date="2013" name="Genome Biol.">
        <title>Genome of Acanthamoeba castellanii highlights extensive lateral gene transfer and early evolution of tyrosine kinase signaling.</title>
        <authorList>
            <person name="Clarke M."/>
            <person name="Lohan A.J."/>
            <person name="Liu B."/>
            <person name="Lagkouvardos I."/>
            <person name="Roy S."/>
            <person name="Zafar N."/>
            <person name="Bertelli C."/>
            <person name="Schilde C."/>
            <person name="Kianianmomeni A."/>
            <person name="Burglin T.R."/>
            <person name="Frech C."/>
            <person name="Turcotte B."/>
            <person name="Kopec K.O."/>
            <person name="Synnott J.M."/>
            <person name="Choo C."/>
            <person name="Paponov I."/>
            <person name="Finkler A."/>
            <person name="Soon Heng Tan C."/>
            <person name="Hutchins A.P."/>
            <person name="Weinmeier T."/>
            <person name="Rattei T."/>
            <person name="Chu J.S."/>
            <person name="Gimenez G."/>
            <person name="Irimia M."/>
            <person name="Rigden D.J."/>
            <person name="Fitzpatrick D.A."/>
            <person name="Lorenzo-Morales J."/>
            <person name="Bateman A."/>
            <person name="Chiu C.H."/>
            <person name="Tang P."/>
            <person name="Hegemann P."/>
            <person name="Fromm H."/>
            <person name="Raoult D."/>
            <person name="Greub G."/>
            <person name="Miranda-Saavedra D."/>
            <person name="Chen N."/>
            <person name="Nash P."/>
            <person name="Ginger M.L."/>
            <person name="Horn M."/>
            <person name="Schaap P."/>
            <person name="Caler L."/>
            <person name="Loftus B."/>
        </authorList>
    </citation>
    <scope>NUCLEOTIDE SEQUENCE [LARGE SCALE GENOMIC DNA]</scope>
    <source>
        <strain evidence="5 6">Neff</strain>
    </source>
</reference>
<dbReference type="GO" id="GO:0005739">
    <property type="term" value="C:mitochondrion"/>
    <property type="evidence" value="ECO:0007669"/>
    <property type="project" value="TreeGrafter"/>
</dbReference>
<dbReference type="AlphaFoldDB" id="L8GV98"/>
<dbReference type="InterPro" id="IPR029063">
    <property type="entry name" value="SAM-dependent_MTases_sf"/>
</dbReference>
<sequence length="386" mass="42441">MRRAAVLQRANTRSRLPGAFSASSPFARGQIRRLSAEGCNRISCTTTRLAAAPVTMAWSKRGLASSSDSAEEQRAMNVFNRHVKRLQRDRAAADPESQDYDYLRKEIAARLADRLNDILDREFPSVLALGGAAAGVAEHLQEIPGVKRIVQLDSSLKPERVVADEELIPFEEGTFDLVISNLALHWVNDLPGVLAQIRRVLKPDGLFLASMFGEETLWELRNAFLVAEQDRDGGISNHVSPFAGVSDVGDLLTRAKFALPTIDQEEVVVDFADAFTLMRDLRGMGESNAQHFRRPYVPRSTMYAAAAAYKALYGKEDGRVVYMIGWCPHESQQKPKERGSAQFSLKEFAHSVGELKVVDDNGNEIAPARPGEGPEAGGGDHSCGRH</sequence>
<feature type="region of interest" description="Disordered" evidence="3">
    <location>
        <begin position="360"/>
        <end position="386"/>
    </location>
</feature>
<dbReference type="PANTHER" id="PTHR13090">
    <property type="entry name" value="ARGININE-HYDROXYLASE NDUFAF5, MITOCHONDRIAL"/>
    <property type="match status" value="1"/>
</dbReference>
<dbReference type="PANTHER" id="PTHR13090:SF1">
    <property type="entry name" value="ARGININE-HYDROXYLASE NDUFAF5, MITOCHONDRIAL"/>
    <property type="match status" value="1"/>
</dbReference>
<dbReference type="InterPro" id="IPR013216">
    <property type="entry name" value="Methyltransf_11"/>
</dbReference>
<dbReference type="OMA" id="ITRPMDN"/>
<dbReference type="OrthoDB" id="16816at2759"/>
<name>L8GV98_ACACF</name>